<gene>
    <name evidence="10" type="ORF">RHSIM_Rhsim01G0251200</name>
</gene>
<evidence type="ECO:0000313" key="10">
    <source>
        <dbReference type="EMBL" id="KAF7154682.1"/>
    </source>
</evidence>
<reference evidence="10" key="1">
    <citation type="submission" date="2019-11" db="EMBL/GenBank/DDBJ databases">
        <authorList>
            <person name="Liu Y."/>
            <person name="Hou J."/>
            <person name="Li T.-Q."/>
            <person name="Guan C.-H."/>
            <person name="Wu X."/>
            <person name="Wu H.-Z."/>
            <person name="Ling F."/>
            <person name="Zhang R."/>
            <person name="Shi X.-G."/>
            <person name="Ren J.-P."/>
            <person name="Chen E.-F."/>
            <person name="Sun J.-M."/>
        </authorList>
    </citation>
    <scope>NUCLEOTIDE SEQUENCE</scope>
    <source>
        <strain evidence="10">Adult_tree_wgs_1</strain>
        <tissue evidence="10">Leaves</tissue>
    </source>
</reference>
<dbReference type="PRINTS" id="PR00463">
    <property type="entry name" value="EP450I"/>
</dbReference>
<keyword evidence="9" id="KW-0472">Membrane</keyword>
<evidence type="ECO:0000256" key="8">
    <source>
        <dbReference type="ARBA" id="ARBA00023033"/>
    </source>
</evidence>
<keyword evidence="3" id="KW-0812">Transmembrane</keyword>
<dbReference type="InterPro" id="IPR002401">
    <property type="entry name" value="Cyt_P450_E_grp-I"/>
</dbReference>
<dbReference type="EMBL" id="WJXA01000001">
    <property type="protein sequence ID" value="KAF7154682.1"/>
    <property type="molecule type" value="Genomic_DNA"/>
</dbReference>
<dbReference type="InterPro" id="IPR001128">
    <property type="entry name" value="Cyt_P450"/>
</dbReference>
<evidence type="ECO:0000313" key="11">
    <source>
        <dbReference type="Proteomes" id="UP000626092"/>
    </source>
</evidence>
<name>A0A834HJU3_RHOSS</name>
<dbReference type="GO" id="GO:0020037">
    <property type="term" value="F:heme binding"/>
    <property type="evidence" value="ECO:0007669"/>
    <property type="project" value="InterPro"/>
</dbReference>
<dbReference type="Proteomes" id="UP000626092">
    <property type="component" value="Unassembled WGS sequence"/>
</dbReference>
<dbReference type="PANTHER" id="PTHR47947:SF1">
    <property type="entry name" value="CYTOCHROME P450 82E3"/>
    <property type="match status" value="1"/>
</dbReference>
<dbReference type="InterPro" id="IPR050651">
    <property type="entry name" value="Plant_Cytochrome_P450_Monoox"/>
</dbReference>
<sequence length="149" mass="16719">MDLLSQLPLAIALLLASLWLYKQWRSTTQSHKLKLKSPPEPQGAWPLIGHLHLLSGQVPLARTLGAMADKYGPVFLFRLGVHPVLVVNNWESFKECFTTHDKTFASRPQSGACKLLCTSEAPLFRQYLTNIELVLNVIVLCIGFTDLYT</sequence>
<dbReference type="PANTHER" id="PTHR47947">
    <property type="entry name" value="CYTOCHROME P450 82C3-RELATED"/>
    <property type="match status" value="1"/>
</dbReference>
<evidence type="ECO:0000256" key="9">
    <source>
        <dbReference type="ARBA" id="ARBA00023136"/>
    </source>
</evidence>
<organism evidence="10 11">
    <name type="scientific">Rhododendron simsii</name>
    <name type="common">Sims's rhododendron</name>
    <dbReference type="NCBI Taxonomy" id="118357"/>
    <lineage>
        <taxon>Eukaryota</taxon>
        <taxon>Viridiplantae</taxon>
        <taxon>Streptophyta</taxon>
        <taxon>Embryophyta</taxon>
        <taxon>Tracheophyta</taxon>
        <taxon>Spermatophyta</taxon>
        <taxon>Magnoliopsida</taxon>
        <taxon>eudicotyledons</taxon>
        <taxon>Gunneridae</taxon>
        <taxon>Pentapetalae</taxon>
        <taxon>asterids</taxon>
        <taxon>Ericales</taxon>
        <taxon>Ericaceae</taxon>
        <taxon>Ericoideae</taxon>
        <taxon>Rhodoreae</taxon>
        <taxon>Rhododendron</taxon>
    </lineage>
</organism>
<keyword evidence="7" id="KW-0408">Iron</keyword>
<evidence type="ECO:0000256" key="6">
    <source>
        <dbReference type="ARBA" id="ARBA00023002"/>
    </source>
</evidence>
<dbReference type="InterPro" id="IPR036396">
    <property type="entry name" value="Cyt_P450_sf"/>
</dbReference>
<dbReference type="GO" id="GO:0005506">
    <property type="term" value="F:iron ion binding"/>
    <property type="evidence" value="ECO:0007669"/>
    <property type="project" value="InterPro"/>
</dbReference>
<evidence type="ECO:0000256" key="3">
    <source>
        <dbReference type="ARBA" id="ARBA00022692"/>
    </source>
</evidence>
<dbReference type="GO" id="GO:0016705">
    <property type="term" value="F:oxidoreductase activity, acting on paired donors, with incorporation or reduction of molecular oxygen"/>
    <property type="evidence" value="ECO:0007669"/>
    <property type="project" value="InterPro"/>
</dbReference>
<evidence type="ECO:0008006" key="12">
    <source>
        <dbReference type="Google" id="ProtNLM"/>
    </source>
</evidence>
<dbReference type="OrthoDB" id="2789670at2759"/>
<proteinExistence type="predicted"/>
<keyword evidence="4" id="KW-0479">Metal-binding</keyword>
<evidence type="ECO:0000256" key="2">
    <source>
        <dbReference type="ARBA" id="ARBA00022617"/>
    </source>
</evidence>
<evidence type="ECO:0000256" key="1">
    <source>
        <dbReference type="ARBA" id="ARBA00004167"/>
    </source>
</evidence>
<keyword evidence="5" id="KW-1133">Transmembrane helix</keyword>
<evidence type="ECO:0000256" key="4">
    <source>
        <dbReference type="ARBA" id="ARBA00022723"/>
    </source>
</evidence>
<comment type="caution">
    <text evidence="10">The sequence shown here is derived from an EMBL/GenBank/DDBJ whole genome shotgun (WGS) entry which is preliminary data.</text>
</comment>
<evidence type="ECO:0000256" key="7">
    <source>
        <dbReference type="ARBA" id="ARBA00023004"/>
    </source>
</evidence>
<keyword evidence="11" id="KW-1185">Reference proteome</keyword>
<dbReference type="Gene3D" id="1.10.630.10">
    <property type="entry name" value="Cytochrome P450"/>
    <property type="match status" value="1"/>
</dbReference>
<dbReference type="GO" id="GO:0016020">
    <property type="term" value="C:membrane"/>
    <property type="evidence" value="ECO:0007669"/>
    <property type="project" value="UniProtKB-SubCell"/>
</dbReference>
<evidence type="ECO:0000256" key="5">
    <source>
        <dbReference type="ARBA" id="ARBA00022989"/>
    </source>
</evidence>
<keyword evidence="6" id="KW-0560">Oxidoreductase</keyword>
<dbReference type="GO" id="GO:0004497">
    <property type="term" value="F:monooxygenase activity"/>
    <property type="evidence" value="ECO:0007669"/>
    <property type="project" value="UniProtKB-KW"/>
</dbReference>
<keyword evidence="2" id="KW-0349">Heme</keyword>
<dbReference type="AlphaFoldDB" id="A0A834HJU3"/>
<dbReference type="SUPFAM" id="SSF48264">
    <property type="entry name" value="Cytochrome P450"/>
    <property type="match status" value="1"/>
</dbReference>
<protein>
    <recommendedName>
        <fullName evidence="12">Cytochrome P450</fullName>
    </recommendedName>
</protein>
<dbReference type="Pfam" id="PF00067">
    <property type="entry name" value="p450"/>
    <property type="match status" value="1"/>
</dbReference>
<accession>A0A834HJU3</accession>
<comment type="subcellular location">
    <subcellularLocation>
        <location evidence="1">Membrane</location>
        <topology evidence="1">Single-pass membrane protein</topology>
    </subcellularLocation>
</comment>
<keyword evidence="8" id="KW-0503">Monooxygenase</keyword>